<name>A0ABR3FYH9_9AGAR</name>
<feature type="compositionally biased region" description="Polar residues" evidence="1">
    <location>
        <begin position="76"/>
        <end position="90"/>
    </location>
</feature>
<evidence type="ECO:0000313" key="2">
    <source>
        <dbReference type="EMBL" id="KAL0580586.1"/>
    </source>
</evidence>
<feature type="region of interest" description="Disordered" evidence="1">
    <location>
        <begin position="1"/>
        <end position="90"/>
    </location>
</feature>
<proteinExistence type="predicted"/>
<accession>A0ABR3FYH9</accession>
<evidence type="ECO:0000313" key="3">
    <source>
        <dbReference type="Proteomes" id="UP001465976"/>
    </source>
</evidence>
<feature type="compositionally biased region" description="Low complexity" evidence="1">
    <location>
        <begin position="20"/>
        <end position="30"/>
    </location>
</feature>
<comment type="caution">
    <text evidence="2">The sequence shown here is derived from an EMBL/GenBank/DDBJ whole genome shotgun (WGS) entry which is preliminary data.</text>
</comment>
<keyword evidence="3" id="KW-1185">Reference proteome</keyword>
<reference evidence="2 3" key="1">
    <citation type="submission" date="2024-02" db="EMBL/GenBank/DDBJ databases">
        <title>A draft genome for the cacao thread blight pathogen Marasmius crinis-equi.</title>
        <authorList>
            <person name="Cohen S.P."/>
            <person name="Baruah I.K."/>
            <person name="Amoako-Attah I."/>
            <person name="Bukari Y."/>
            <person name="Meinhardt L.W."/>
            <person name="Bailey B.A."/>
        </authorList>
    </citation>
    <scope>NUCLEOTIDE SEQUENCE [LARGE SCALE GENOMIC DNA]</scope>
    <source>
        <strain evidence="2 3">GH-76</strain>
    </source>
</reference>
<dbReference type="Proteomes" id="UP001465976">
    <property type="component" value="Unassembled WGS sequence"/>
</dbReference>
<sequence length="90" mass="9677">MPLPETFNPLATHPFTSYTSSVPPMMSSPPSSLPAPMPLRPLQPAKPVQKPGIFVPFRQGASSPDLNDILRKKPTSKQPLSSNTTPKSSP</sequence>
<organism evidence="2 3">
    <name type="scientific">Marasmius crinis-equi</name>
    <dbReference type="NCBI Taxonomy" id="585013"/>
    <lineage>
        <taxon>Eukaryota</taxon>
        <taxon>Fungi</taxon>
        <taxon>Dikarya</taxon>
        <taxon>Basidiomycota</taxon>
        <taxon>Agaricomycotina</taxon>
        <taxon>Agaricomycetes</taxon>
        <taxon>Agaricomycetidae</taxon>
        <taxon>Agaricales</taxon>
        <taxon>Marasmiineae</taxon>
        <taxon>Marasmiaceae</taxon>
        <taxon>Marasmius</taxon>
    </lineage>
</organism>
<protein>
    <submittedName>
        <fullName evidence="2">Uncharacterized protein</fullName>
    </submittedName>
</protein>
<gene>
    <name evidence="2" type="ORF">V5O48_001411</name>
</gene>
<evidence type="ECO:0000256" key="1">
    <source>
        <dbReference type="SAM" id="MobiDB-lite"/>
    </source>
</evidence>
<dbReference type="EMBL" id="JBAHYK010000027">
    <property type="protein sequence ID" value="KAL0580586.1"/>
    <property type="molecule type" value="Genomic_DNA"/>
</dbReference>
<feature type="compositionally biased region" description="Pro residues" evidence="1">
    <location>
        <begin position="31"/>
        <end position="41"/>
    </location>
</feature>